<gene>
    <name evidence="1" type="ORF">Asi03nite_62240</name>
</gene>
<evidence type="ECO:0000313" key="1">
    <source>
        <dbReference type="EMBL" id="GIF08686.1"/>
    </source>
</evidence>
<sequence length="86" mass="9255">MIEPLPCGGIEPCDSCLQAGGCAAEADRVLVGRSALTRSLRHRLARRCRSPYVWLAVPVISPYTERLRAAAFPGDCVYLVLPGGDL</sequence>
<organism evidence="1 2">
    <name type="scientific">Actinoplanes siamensis</name>
    <dbReference type="NCBI Taxonomy" id="1223317"/>
    <lineage>
        <taxon>Bacteria</taxon>
        <taxon>Bacillati</taxon>
        <taxon>Actinomycetota</taxon>
        <taxon>Actinomycetes</taxon>
        <taxon>Micromonosporales</taxon>
        <taxon>Micromonosporaceae</taxon>
        <taxon>Actinoplanes</taxon>
    </lineage>
</organism>
<comment type="caution">
    <text evidence="1">The sequence shown here is derived from an EMBL/GenBank/DDBJ whole genome shotgun (WGS) entry which is preliminary data.</text>
</comment>
<reference evidence="1" key="1">
    <citation type="submission" date="2021-01" db="EMBL/GenBank/DDBJ databases">
        <title>Whole genome shotgun sequence of Actinoplanes siamensis NBRC 109076.</title>
        <authorList>
            <person name="Komaki H."/>
            <person name="Tamura T."/>
        </authorList>
    </citation>
    <scope>NUCLEOTIDE SEQUENCE</scope>
    <source>
        <strain evidence="1">NBRC 109076</strain>
    </source>
</reference>
<name>A0A919ND50_9ACTN</name>
<dbReference type="EMBL" id="BOMW01000066">
    <property type="protein sequence ID" value="GIF08686.1"/>
    <property type="molecule type" value="Genomic_DNA"/>
</dbReference>
<accession>A0A919ND50</accession>
<dbReference type="Proteomes" id="UP000629619">
    <property type="component" value="Unassembled WGS sequence"/>
</dbReference>
<protein>
    <submittedName>
        <fullName evidence="1">Uncharacterized protein</fullName>
    </submittedName>
</protein>
<proteinExistence type="predicted"/>
<dbReference type="AlphaFoldDB" id="A0A919ND50"/>
<keyword evidence="2" id="KW-1185">Reference proteome</keyword>
<evidence type="ECO:0000313" key="2">
    <source>
        <dbReference type="Proteomes" id="UP000629619"/>
    </source>
</evidence>